<proteinExistence type="predicted"/>
<dbReference type="GeneID" id="54415054"/>
<evidence type="ECO:0000313" key="3">
    <source>
        <dbReference type="RefSeq" id="XP_033539156.1"/>
    </source>
</evidence>
<reference evidence="1 3" key="1">
    <citation type="submission" date="2020-01" db="EMBL/GenBank/DDBJ databases">
        <authorList>
            <consortium name="DOE Joint Genome Institute"/>
            <person name="Haridas S."/>
            <person name="Albert R."/>
            <person name="Binder M."/>
            <person name="Bloem J."/>
            <person name="Labutti K."/>
            <person name="Salamov A."/>
            <person name="Andreopoulos B."/>
            <person name="Baker S.E."/>
            <person name="Barry K."/>
            <person name="Bills G."/>
            <person name="Bluhm B.H."/>
            <person name="Cannon C."/>
            <person name="Castanera R."/>
            <person name="Culley D.E."/>
            <person name="Daum C."/>
            <person name="Ezra D."/>
            <person name="Gonzalez J.B."/>
            <person name="Henrissat B."/>
            <person name="Kuo A."/>
            <person name="Liang C."/>
            <person name="Lipzen A."/>
            <person name="Lutzoni F."/>
            <person name="Magnuson J."/>
            <person name="Mondo S."/>
            <person name="Nolan M."/>
            <person name="Ohm R."/>
            <person name="Pangilinan J."/>
            <person name="Park H.-J."/>
            <person name="Ramirez L."/>
            <person name="Alfaro M."/>
            <person name="Sun H."/>
            <person name="Tritt A."/>
            <person name="Yoshinaga Y."/>
            <person name="Zwiers L.-H."/>
            <person name="Turgeon B.G."/>
            <person name="Goodwin S.B."/>
            <person name="Spatafora J.W."/>
            <person name="Crous P.W."/>
            <person name="Grigoriev I.V."/>
        </authorList>
    </citation>
    <scope>NUCLEOTIDE SEQUENCE</scope>
    <source>
        <strain evidence="1 3">CBS 781.70</strain>
    </source>
</reference>
<protein>
    <submittedName>
        <fullName evidence="1 3">Uncharacterized protein</fullName>
    </submittedName>
</protein>
<name>A0A6G1GHE8_9PEZI</name>
<evidence type="ECO:0000313" key="2">
    <source>
        <dbReference type="Proteomes" id="UP000504638"/>
    </source>
</evidence>
<dbReference type="AlphaFoldDB" id="A0A6G1GHE8"/>
<sequence>MLIKPNGFAGLEFFRFGGVDGKRTFVPASPLRRSSDQRGSPPLTLSISTLWAVSFLFCDILATPSYRHLKCSIHYRLCGFYIFTTYLPRQNCLVQRAVSGSYYPEPSCFCFMDTFLCHVR</sequence>
<organism evidence="1">
    <name type="scientific">Eremomyces bilateralis CBS 781.70</name>
    <dbReference type="NCBI Taxonomy" id="1392243"/>
    <lineage>
        <taxon>Eukaryota</taxon>
        <taxon>Fungi</taxon>
        <taxon>Dikarya</taxon>
        <taxon>Ascomycota</taxon>
        <taxon>Pezizomycotina</taxon>
        <taxon>Dothideomycetes</taxon>
        <taxon>Dothideomycetes incertae sedis</taxon>
        <taxon>Eremomycetales</taxon>
        <taxon>Eremomycetaceae</taxon>
        <taxon>Eremomyces</taxon>
    </lineage>
</organism>
<evidence type="ECO:0000313" key="1">
    <source>
        <dbReference type="EMBL" id="KAF1817525.1"/>
    </source>
</evidence>
<dbReference type="EMBL" id="ML975149">
    <property type="protein sequence ID" value="KAF1817525.1"/>
    <property type="molecule type" value="Genomic_DNA"/>
</dbReference>
<reference evidence="3" key="3">
    <citation type="submission" date="2025-04" db="UniProtKB">
        <authorList>
            <consortium name="RefSeq"/>
        </authorList>
    </citation>
    <scope>IDENTIFICATION</scope>
    <source>
        <strain evidence="3">CBS 781.70</strain>
    </source>
</reference>
<dbReference type="RefSeq" id="XP_033539156.1">
    <property type="nucleotide sequence ID" value="XM_033674484.1"/>
</dbReference>
<reference evidence="3" key="2">
    <citation type="submission" date="2020-04" db="EMBL/GenBank/DDBJ databases">
        <authorList>
            <consortium name="NCBI Genome Project"/>
        </authorList>
    </citation>
    <scope>NUCLEOTIDE SEQUENCE</scope>
    <source>
        <strain evidence="3">CBS 781.70</strain>
    </source>
</reference>
<accession>A0A6G1GHE8</accession>
<gene>
    <name evidence="1 3" type="ORF">P152DRAFT_22004</name>
</gene>
<keyword evidence="2" id="KW-1185">Reference proteome</keyword>
<dbReference type="Proteomes" id="UP000504638">
    <property type="component" value="Unplaced"/>
</dbReference>